<gene>
    <name evidence="1" type="ORF">BDP55DRAFT_161004</name>
</gene>
<dbReference type="AlphaFoldDB" id="A0AAJ0ETN9"/>
<comment type="caution">
    <text evidence="1">The sequence shown here is derived from an EMBL/GenBank/DDBJ whole genome shotgun (WGS) entry which is preliminary data.</text>
</comment>
<dbReference type="RefSeq" id="XP_060429250.1">
    <property type="nucleotide sequence ID" value="XM_060565678.1"/>
</dbReference>
<dbReference type="GeneID" id="85450204"/>
<evidence type="ECO:0000313" key="2">
    <source>
        <dbReference type="Proteomes" id="UP001224890"/>
    </source>
</evidence>
<dbReference type="Proteomes" id="UP001224890">
    <property type="component" value="Unassembled WGS sequence"/>
</dbReference>
<protein>
    <submittedName>
        <fullName evidence="1">Uncharacterized protein</fullName>
    </submittedName>
</protein>
<sequence length="63" mass="6980">MTCPPTPDDEPGHQKAPTCDEMSIHWSLPGITILTTRNFPVPRIPTFSDNISNLSLASHRHSI</sequence>
<name>A0AAJ0ETN9_9PEZI</name>
<proteinExistence type="predicted"/>
<dbReference type="EMBL" id="JAHMHR010000022">
    <property type="protein sequence ID" value="KAK1675247.1"/>
    <property type="molecule type" value="Genomic_DNA"/>
</dbReference>
<reference evidence="1" key="1">
    <citation type="submission" date="2021-06" db="EMBL/GenBank/DDBJ databases">
        <title>Comparative genomics, transcriptomics and evolutionary studies reveal genomic signatures of adaptation to plant cell wall in hemibiotrophic fungi.</title>
        <authorList>
            <consortium name="DOE Joint Genome Institute"/>
            <person name="Baroncelli R."/>
            <person name="Diaz J.F."/>
            <person name="Benocci T."/>
            <person name="Peng M."/>
            <person name="Battaglia E."/>
            <person name="Haridas S."/>
            <person name="Andreopoulos W."/>
            <person name="Labutti K."/>
            <person name="Pangilinan J."/>
            <person name="Floch G.L."/>
            <person name="Makela M.R."/>
            <person name="Henrissat B."/>
            <person name="Grigoriev I.V."/>
            <person name="Crouch J.A."/>
            <person name="De Vries R.P."/>
            <person name="Sukno S.A."/>
            <person name="Thon M.R."/>
        </authorList>
    </citation>
    <scope>NUCLEOTIDE SEQUENCE</scope>
    <source>
        <strain evidence="1">CBS 193.32</strain>
    </source>
</reference>
<evidence type="ECO:0000313" key="1">
    <source>
        <dbReference type="EMBL" id="KAK1675247.1"/>
    </source>
</evidence>
<keyword evidence="2" id="KW-1185">Reference proteome</keyword>
<accession>A0AAJ0ETN9</accession>
<organism evidence="1 2">
    <name type="scientific">Colletotrichum godetiae</name>
    <dbReference type="NCBI Taxonomy" id="1209918"/>
    <lineage>
        <taxon>Eukaryota</taxon>
        <taxon>Fungi</taxon>
        <taxon>Dikarya</taxon>
        <taxon>Ascomycota</taxon>
        <taxon>Pezizomycotina</taxon>
        <taxon>Sordariomycetes</taxon>
        <taxon>Hypocreomycetidae</taxon>
        <taxon>Glomerellales</taxon>
        <taxon>Glomerellaceae</taxon>
        <taxon>Colletotrichum</taxon>
        <taxon>Colletotrichum acutatum species complex</taxon>
    </lineage>
</organism>